<evidence type="ECO:0000313" key="2">
    <source>
        <dbReference type="EMBL" id="KAL0066641.1"/>
    </source>
</evidence>
<protein>
    <submittedName>
        <fullName evidence="2">Uncharacterized protein</fullName>
    </submittedName>
</protein>
<name>A0ABR2ZYF7_9AGAR</name>
<reference evidence="2 3" key="1">
    <citation type="submission" date="2024-05" db="EMBL/GenBank/DDBJ databases">
        <title>A draft genome resource for the thread blight pathogen Marasmius tenuissimus strain MS-2.</title>
        <authorList>
            <person name="Yulfo-Soto G.E."/>
            <person name="Baruah I.K."/>
            <person name="Amoako-Attah I."/>
            <person name="Bukari Y."/>
            <person name="Meinhardt L.W."/>
            <person name="Bailey B.A."/>
            <person name="Cohen S.P."/>
        </authorList>
    </citation>
    <scope>NUCLEOTIDE SEQUENCE [LARGE SCALE GENOMIC DNA]</scope>
    <source>
        <strain evidence="2 3">MS-2</strain>
    </source>
</reference>
<feature type="coiled-coil region" evidence="1">
    <location>
        <begin position="123"/>
        <end position="182"/>
    </location>
</feature>
<gene>
    <name evidence="2" type="ORF">AAF712_006243</name>
</gene>
<proteinExistence type="predicted"/>
<keyword evidence="3" id="KW-1185">Reference proteome</keyword>
<comment type="caution">
    <text evidence="2">The sequence shown here is derived from an EMBL/GenBank/DDBJ whole genome shotgun (WGS) entry which is preliminary data.</text>
</comment>
<sequence length="236" mass="27534">MKKRKHEQFRYIEVKAEESDSDDLTHRRRSAAEACEENIHRIYDSHVLDDEMGSQAWLDQYLTRLGVEATGEAIGEVADSEAEEIPESQIPEDNLHASVYYGVNLSAETLAKDGAGEYGQRIIREYKEQLETTHQANTKLQVRFNRLEQALRFAEDAVSRKNRDIEELCKMHKKQREDLEARLSSSFNCRRMTMERLNEVERELTAYRYLFAQLGDAFTKEDPVRLSKQLEGWNQL</sequence>
<organism evidence="2 3">
    <name type="scientific">Marasmius tenuissimus</name>
    <dbReference type="NCBI Taxonomy" id="585030"/>
    <lineage>
        <taxon>Eukaryota</taxon>
        <taxon>Fungi</taxon>
        <taxon>Dikarya</taxon>
        <taxon>Basidiomycota</taxon>
        <taxon>Agaricomycotina</taxon>
        <taxon>Agaricomycetes</taxon>
        <taxon>Agaricomycetidae</taxon>
        <taxon>Agaricales</taxon>
        <taxon>Marasmiineae</taxon>
        <taxon>Marasmiaceae</taxon>
        <taxon>Marasmius</taxon>
    </lineage>
</organism>
<dbReference type="Proteomes" id="UP001437256">
    <property type="component" value="Unassembled WGS sequence"/>
</dbReference>
<evidence type="ECO:0000256" key="1">
    <source>
        <dbReference type="SAM" id="Coils"/>
    </source>
</evidence>
<accession>A0ABR2ZYF7</accession>
<evidence type="ECO:0000313" key="3">
    <source>
        <dbReference type="Proteomes" id="UP001437256"/>
    </source>
</evidence>
<keyword evidence="1" id="KW-0175">Coiled coil</keyword>
<dbReference type="EMBL" id="JBBXMP010000033">
    <property type="protein sequence ID" value="KAL0066641.1"/>
    <property type="molecule type" value="Genomic_DNA"/>
</dbReference>